<keyword evidence="3" id="KW-1185">Reference proteome</keyword>
<dbReference type="EMBL" id="MU854457">
    <property type="protein sequence ID" value="KAK4035042.1"/>
    <property type="molecule type" value="Genomic_DNA"/>
</dbReference>
<protein>
    <submittedName>
        <fullName evidence="2">Uncharacterized protein</fullName>
    </submittedName>
</protein>
<evidence type="ECO:0000313" key="2">
    <source>
        <dbReference type="EMBL" id="KAK4035042.1"/>
    </source>
</evidence>
<feature type="region of interest" description="Disordered" evidence="1">
    <location>
        <begin position="134"/>
        <end position="157"/>
    </location>
</feature>
<evidence type="ECO:0000256" key="1">
    <source>
        <dbReference type="SAM" id="MobiDB-lite"/>
    </source>
</evidence>
<feature type="compositionally biased region" description="Low complexity" evidence="1">
    <location>
        <begin position="135"/>
        <end position="150"/>
    </location>
</feature>
<gene>
    <name evidence="2" type="ORF">C8A01DRAFT_48707</name>
</gene>
<dbReference type="AlphaFoldDB" id="A0AAN6PFG0"/>
<organism evidence="2 3">
    <name type="scientific">Parachaetomium inaequale</name>
    <dbReference type="NCBI Taxonomy" id="2588326"/>
    <lineage>
        <taxon>Eukaryota</taxon>
        <taxon>Fungi</taxon>
        <taxon>Dikarya</taxon>
        <taxon>Ascomycota</taxon>
        <taxon>Pezizomycotina</taxon>
        <taxon>Sordariomycetes</taxon>
        <taxon>Sordariomycetidae</taxon>
        <taxon>Sordariales</taxon>
        <taxon>Chaetomiaceae</taxon>
        <taxon>Parachaetomium</taxon>
    </lineage>
</organism>
<evidence type="ECO:0000313" key="3">
    <source>
        <dbReference type="Proteomes" id="UP001303115"/>
    </source>
</evidence>
<sequence length="267" mass="27268">MVTMTVYSEVKRLYSSLQEMVGLRRRKRQLQISESFNFKKETTILPGLTEDEISVLREKAAASRLGIAHADAYTSYTVGTLTPAILPLSSASSSSRMSAAAAAGVGPLSLSPPPPPAPPRLLIPIPIPIPGGINASRHGSGSSASVRSGGSTLGGNGNGMAPVLLPGGVEGMNDLDFLLFGNPSGMGPPPPPHSRVVESRLAMPPVSAAAAASSVGSATAMAISPLELDGVGGGAVDWDMEFDFQLGSPVSPLSPASGGRGRFLGRD</sequence>
<name>A0AAN6PFG0_9PEZI</name>
<proteinExistence type="predicted"/>
<comment type="caution">
    <text evidence="2">The sequence shown here is derived from an EMBL/GenBank/DDBJ whole genome shotgun (WGS) entry which is preliminary data.</text>
</comment>
<accession>A0AAN6PFG0</accession>
<dbReference type="Proteomes" id="UP001303115">
    <property type="component" value="Unassembled WGS sequence"/>
</dbReference>
<reference evidence="3" key="1">
    <citation type="journal article" date="2023" name="Mol. Phylogenet. Evol.">
        <title>Genome-scale phylogeny and comparative genomics of the fungal order Sordariales.</title>
        <authorList>
            <person name="Hensen N."/>
            <person name="Bonometti L."/>
            <person name="Westerberg I."/>
            <person name="Brannstrom I.O."/>
            <person name="Guillou S."/>
            <person name="Cros-Aarteil S."/>
            <person name="Calhoun S."/>
            <person name="Haridas S."/>
            <person name="Kuo A."/>
            <person name="Mondo S."/>
            <person name="Pangilinan J."/>
            <person name="Riley R."/>
            <person name="LaButti K."/>
            <person name="Andreopoulos B."/>
            <person name="Lipzen A."/>
            <person name="Chen C."/>
            <person name="Yan M."/>
            <person name="Daum C."/>
            <person name="Ng V."/>
            <person name="Clum A."/>
            <person name="Steindorff A."/>
            <person name="Ohm R.A."/>
            <person name="Martin F."/>
            <person name="Silar P."/>
            <person name="Natvig D.O."/>
            <person name="Lalanne C."/>
            <person name="Gautier V."/>
            <person name="Ament-Velasquez S.L."/>
            <person name="Kruys A."/>
            <person name="Hutchinson M.I."/>
            <person name="Powell A.J."/>
            <person name="Barry K."/>
            <person name="Miller A.N."/>
            <person name="Grigoriev I.V."/>
            <person name="Debuchy R."/>
            <person name="Gladieux P."/>
            <person name="Hiltunen Thoren M."/>
            <person name="Johannesson H."/>
        </authorList>
    </citation>
    <scope>NUCLEOTIDE SEQUENCE [LARGE SCALE GENOMIC DNA]</scope>
    <source>
        <strain evidence="3">CBS 284.82</strain>
    </source>
</reference>